<accession>A0A5M9ZPZ5</accession>
<reference evidence="2 3" key="1">
    <citation type="journal article" date="2019" name="Syst. Appl. Microbiol.">
        <title>Characterization of Bifidobacterium species in feaces of the Egyptian fruit bat: Description of B. vespertilionis sp. nov. and B. rousetti sp. nov.</title>
        <authorList>
            <person name="Modesto M."/>
            <person name="Satti M."/>
            <person name="Watanabe K."/>
            <person name="Puglisi E."/>
            <person name="Morelli L."/>
            <person name="Huang C.-H."/>
            <person name="Liou J.-S."/>
            <person name="Miyashita M."/>
            <person name="Tamura T."/>
            <person name="Saito S."/>
            <person name="Mori K."/>
            <person name="Huang L."/>
            <person name="Sciavilla P."/>
            <person name="Sandri C."/>
            <person name="Spiezio C."/>
            <person name="Vitali F."/>
            <person name="Cavalieri D."/>
            <person name="Perpetuini G."/>
            <person name="Tofalo R."/>
            <person name="Bonetti A."/>
            <person name="Arita M."/>
            <person name="Mattarelli P."/>
        </authorList>
    </citation>
    <scope>NUCLEOTIDE SEQUENCE [LARGE SCALE GENOMIC DNA]</scope>
    <source>
        <strain evidence="2 3">RST17</strain>
    </source>
</reference>
<protein>
    <submittedName>
        <fullName evidence="2">Uncharacterized protein</fullName>
    </submittedName>
</protein>
<evidence type="ECO:0000313" key="3">
    <source>
        <dbReference type="Proteomes" id="UP000410049"/>
    </source>
</evidence>
<sequence>MRPPHCARTLPETSADTLLHAHPTNRKSKPSPPARWPPRLPRRIAARVHRRGGYPNPHACHIRHAVGTHKYLYYDSAGQRRADV</sequence>
<name>A0A5M9ZPZ5_9BIFI</name>
<gene>
    <name evidence="2" type="ORF">EMO91_00495</name>
</gene>
<dbReference type="EMBL" id="RZUH01000001">
    <property type="protein sequence ID" value="KAA8829529.1"/>
    <property type="molecule type" value="Genomic_DNA"/>
</dbReference>
<proteinExistence type="predicted"/>
<dbReference type="Proteomes" id="UP000410049">
    <property type="component" value="Unassembled WGS sequence"/>
</dbReference>
<feature type="compositionally biased region" description="Pro residues" evidence="1">
    <location>
        <begin position="30"/>
        <end position="39"/>
    </location>
</feature>
<evidence type="ECO:0000313" key="2">
    <source>
        <dbReference type="EMBL" id="KAA8829529.1"/>
    </source>
</evidence>
<feature type="region of interest" description="Disordered" evidence="1">
    <location>
        <begin position="1"/>
        <end position="40"/>
    </location>
</feature>
<dbReference type="AlphaFoldDB" id="A0A5M9ZPZ5"/>
<evidence type="ECO:0000256" key="1">
    <source>
        <dbReference type="SAM" id="MobiDB-lite"/>
    </source>
</evidence>
<organism evidence="2 3">
    <name type="scientific">Bifidobacterium myosotis</name>
    <dbReference type="NCBI Taxonomy" id="1630166"/>
    <lineage>
        <taxon>Bacteria</taxon>
        <taxon>Bacillati</taxon>
        <taxon>Actinomycetota</taxon>
        <taxon>Actinomycetes</taxon>
        <taxon>Bifidobacteriales</taxon>
        <taxon>Bifidobacteriaceae</taxon>
        <taxon>Bifidobacterium</taxon>
    </lineage>
</organism>
<comment type="caution">
    <text evidence="2">The sequence shown here is derived from an EMBL/GenBank/DDBJ whole genome shotgun (WGS) entry which is preliminary data.</text>
</comment>